<reference evidence="6 7" key="1">
    <citation type="submission" date="2018-04" db="EMBL/GenBank/DDBJ databases">
        <title>Genomic Encyclopedia of Archaeal and Bacterial Type Strains, Phase II (KMG-II): from individual species to whole genera.</title>
        <authorList>
            <person name="Goeker M."/>
        </authorList>
    </citation>
    <scope>NUCLEOTIDE SEQUENCE [LARGE SCALE GENOMIC DNA]</scope>
    <source>
        <strain evidence="6 7">DSM 12244</strain>
    </source>
</reference>
<dbReference type="PANTHER" id="PTHR37326">
    <property type="entry name" value="BLL3975 PROTEIN"/>
    <property type="match status" value="1"/>
</dbReference>
<evidence type="ECO:0000256" key="1">
    <source>
        <dbReference type="ARBA" id="ARBA00001947"/>
    </source>
</evidence>
<comment type="caution">
    <text evidence="6">The sequence shown here is derived from an EMBL/GenBank/DDBJ whole genome shotgun (WGS) entry which is preliminary data.</text>
</comment>
<evidence type="ECO:0000256" key="2">
    <source>
        <dbReference type="ARBA" id="ARBA00022723"/>
    </source>
</evidence>
<evidence type="ECO:0000313" key="6">
    <source>
        <dbReference type="EMBL" id="PTX72415.1"/>
    </source>
</evidence>
<accession>A0A2T6CB48</accession>
<evidence type="ECO:0000256" key="4">
    <source>
        <dbReference type="ARBA" id="ARBA00022833"/>
    </source>
</evidence>
<dbReference type="GO" id="GO:0016788">
    <property type="term" value="F:hydrolase activity, acting on ester bonds"/>
    <property type="evidence" value="ECO:0007669"/>
    <property type="project" value="InterPro"/>
</dbReference>
<dbReference type="EMBL" id="QBKU01000011">
    <property type="protein sequence ID" value="PTX72415.1"/>
    <property type="molecule type" value="Genomic_DNA"/>
</dbReference>
<dbReference type="SUPFAM" id="SSF53187">
    <property type="entry name" value="Zn-dependent exopeptidases"/>
    <property type="match status" value="1"/>
</dbReference>
<dbReference type="CDD" id="cd06252">
    <property type="entry name" value="M14_ASTE_ASPA-like"/>
    <property type="match status" value="1"/>
</dbReference>
<proteinExistence type="predicted"/>
<protein>
    <recommendedName>
        <fullName evidence="5">Succinylglutamate desuccinylase/Aspartoacylase catalytic domain-containing protein</fullName>
    </recommendedName>
</protein>
<dbReference type="Pfam" id="PF24827">
    <property type="entry name" value="AstE_AspA_cat"/>
    <property type="match status" value="1"/>
</dbReference>
<gene>
    <name evidence="6" type="ORF">C8N31_111128</name>
</gene>
<dbReference type="OrthoDB" id="9782876at2"/>
<dbReference type="Gene3D" id="3.40.630.10">
    <property type="entry name" value="Zn peptidases"/>
    <property type="match status" value="1"/>
</dbReference>
<keyword evidence="2" id="KW-0479">Metal-binding</keyword>
<evidence type="ECO:0000256" key="3">
    <source>
        <dbReference type="ARBA" id="ARBA00022801"/>
    </source>
</evidence>
<name>A0A2T6CB48_9RHOB</name>
<dbReference type="PIRSF" id="PIRSF039012">
    <property type="entry name" value="ASP"/>
    <property type="match status" value="1"/>
</dbReference>
<dbReference type="InterPro" id="IPR053138">
    <property type="entry name" value="N-alpha-Ac-DABA_deacetylase"/>
</dbReference>
<organism evidence="6 7">
    <name type="scientific">Sulfitobacter mediterraneus</name>
    <dbReference type="NCBI Taxonomy" id="83219"/>
    <lineage>
        <taxon>Bacteria</taxon>
        <taxon>Pseudomonadati</taxon>
        <taxon>Pseudomonadota</taxon>
        <taxon>Alphaproteobacteria</taxon>
        <taxon>Rhodobacterales</taxon>
        <taxon>Roseobacteraceae</taxon>
        <taxon>Sulfitobacter</taxon>
    </lineage>
</organism>
<dbReference type="InterPro" id="IPR055438">
    <property type="entry name" value="AstE_AspA_cat"/>
</dbReference>
<dbReference type="RefSeq" id="WP_025046703.1">
    <property type="nucleotide sequence ID" value="NZ_QBKU01000011.1"/>
</dbReference>
<dbReference type="GO" id="GO:0016811">
    <property type="term" value="F:hydrolase activity, acting on carbon-nitrogen (but not peptide) bonds, in linear amides"/>
    <property type="evidence" value="ECO:0007669"/>
    <property type="project" value="InterPro"/>
</dbReference>
<dbReference type="Proteomes" id="UP000244092">
    <property type="component" value="Unassembled WGS sequence"/>
</dbReference>
<evidence type="ECO:0000259" key="5">
    <source>
        <dbReference type="Pfam" id="PF24827"/>
    </source>
</evidence>
<keyword evidence="4" id="KW-0862">Zinc</keyword>
<dbReference type="GO" id="GO:0046872">
    <property type="term" value="F:metal ion binding"/>
    <property type="evidence" value="ECO:0007669"/>
    <property type="project" value="UniProtKB-KW"/>
</dbReference>
<keyword evidence="3" id="KW-0378">Hydrolase</keyword>
<feature type="domain" description="Succinylglutamate desuccinylase/Aspartoacylase catalytic" evidence="5">
    <location>
        <begin position="47"/>
        <end position="238"/>
    </location>
</feature>
<comment type="cofactor">
    <cofactor evidence="1">
        <name>Zn(2+)</name>
        <dbReference type="ChEBI" id="CHEBI:29105"/>
    </cofactor>
</comment>
<dbReference type="PANTHER" id="PTHR37326:SF1">
    <property type="entry name" value="BLL3975 PROTEIN"/>
    <property type="match status" value="1"/>
</dbReference>
<sequence>MAGTSITSEVDFDAPGKHFGFLRVPYSVHRSAYGWLPVPIVSINNGDGPTLVIMAGNHGDEYEGQIAVSNLARDLEADEIKGRLILLPMVNAPAAEAGLRTSPIDQGNLNRSFPGNASGSPTEMIAHYVEEVILPMADYAVDLHSGGSSLFYPPTVFRGQGNTPEETKALICMQNAFDLPYAWVFTSGGGRGSTARTAMGAANRKGVINIMAELGGGGAVTPDILRQTERGLRRILHALGMMPDYQPDAAAGTRELNVQGSVYTYAAGQFEPLKTIGDDVAPGELVGLIHHPDTPLAEPDQITSPYGGMVLCMRTMAQVVRGDAVFQIASDAAPRGDQE</sequence>
<dbReference type="InterPro" id="IPR043795">
    <property type="entry name" value="N-alpha-Ac-DABA-like"/>
</dbReference>
<dbReference type="AlphaFoldDB" id="A0A2T6CB48"/>
<evidence type="ECO:0000313" key="7">
    <source>
        <dbReference type="Proteomes" id="UP000244092"/>
    </source>
</evidence>